<feature type="non-terminal residue" evidence="4">
    <location>
        <position position="435"/>
    </location>
</feature>
<keyword evidence="5" id="KW-1185">Reference proteome</keyword>
<dbReference type="PANTHER" id="PTHR12480">
    <property type="entry name" value="ARGININE DEMETHYLASE AND LYSYL-HYDROXYLASE JMJD"/>
    <property type="match status" value="1"/>
</dbReference>
<dbReference type="PANTHER" id="PTHR12480:SF21">
    <property type="entry name" value="JMJC DOMAIN-CONTAINING PROTEIN 8"/>
    <property type="match status" value="1"/>
</dbReference>
<dbReference type="EMBL" id="JBJQND010000015">
    <property type="protein sequence ID" value="KAL3852997.1"/>
    <property type="molecule type" value="Genomic_DNA"/>
</dbReference>
<dbReference type="Proteomes" id="UP001634394">
    <property type="component" value="Unassembled WGS sequence"/>
</dbReference>
<dbReference type="PROSITE" id="PS50005">
    <property type="entry name" value="TPR"/>
    <property type="match status" value="1"/>
</dbReference>
<evidence type="ECO:0000313" key="5">
    <source>
        <dbReference type="Proteomes" id="UP001634394"/>
    </source>
</evidence>
<dbReference type="InterPro" id="IPR050910">
    <property type="entry name" value="JMJD6_ArgDemeth/LysHydrox"/>
</dbReference>
<sequence length="435" mass="49523">MKGNNQSKMSAVSRGNKKLKAPINKENKKSFLTIDKKFIGFGFFIVFVAVIIVYLNGPDVFKYFKSGSAESTEQGQVNKSSRANMTGKKLKHGGWRLADDKTLKEFGSDICSIDVHNADDLSLEEFETTYKFKKPLVVKFKNGAKDWTDPDKWTVKSLKREYGEWSVLSGNSLEIVRLGGRGEMATSFSQYVDKFMKEQDSLGEPFYVFDRQFYNDSSLPKTLKLPEYFKIKDDVDDSIFFLGGSRSGVSFHKHADAWNGVIYGRKRWFLYPSQRTPPGGVYPGFTQIDWFKKVYPNLTESERPLECIQEDGDILYLPEGTYHGTINLGDTVAIGIQKKRAVTDTEKLFYEVHDVDVALHNAQESDKLKLLETKVELFERLLQLLPENAEVQMKAGQMYLEMGNYVKARTHIEKAVKLDKHFVVALLSLAGLHSQ</sequence>
<accession>A0ABD3UXM6</accession>
<comment type="caution">
    <text evidence="4">The sequence shown here is derived from an EMBL/GenBank/DDBJ whole genome shotgun (WGS) entry which is preliminary data.</text>
</comment>
<keyword evidence="2" id="KW-0812">Transmembrane</keyword>
<feature type="transmembrane region" description="Helical" evidence="2">
    <location>
        <begin position="38"/>
        <end position="55"/>
    </location>
</feature>
<dbReference type="SUPFAM" id="SSF51197">
    <property type="entry name" value="Clavaminate synthase-like"/>
    <property type="match status" value="1"/>
</dbReference>
<organism evidence="4 5">
    <name type="scientific">Sinanodonta woodiana</name>
    <name type="common">Chinese pond mussel</name>
    <name type="synonym">Anodonta woodiana</name>
    <dbReference type="NCBI Taxonomy" id="1069815"/>
    <lineage>
        <taxon>Eukaryota</taxon>
        <taxon>Metazoa</taxon>
        <taxon>Spiralia</taxon>
        <taxon>Lophotrochozoa</taxon>
        <taxon>Mollusca</taxon>
        <taxon>Bivalvia</taxon>
        <taxon>Autobranchia</taxon>
        <taxon>Heteroconchia</taxon>
        <taxon>Palaeoheterodonta</taxon>
        <taxon>Unionida</taxon>
        <taxon>Unionoidea</taxon>
        <taxon>Unionidae</taxon>
        <taxon>Unioninae</taxon>
        <taxon>Sinanodonta</taxon>
    </lineage>
</organism>
<reference evidence="4 5" key="1">
    <citation type="submission" date="2024-11" db="EMBL/GenBank/DDBJ databases">
        <title>Chromosome-level genome assembly of the freshwater bivalve Anodonta woodiana.</title>
        <authorList>
            <person name="Chen X."/>
        </authorList>
    </citation>
    <scope>NUCLEOTIDE SEQUENCE [LARGE SCALE GENOMIC DNA]</scope>
    <source>
        <strain evidence="4">MN2024</strain>
        <tissue evidence="4">Gills</tissue>
    </source>
</reference>
<dbReference type="Gene3D" id="1.25.40.10">
    <property type="entry name" value="Tetratricopeptide repeat domain"/>
    <property type="match status" value="1"/>
</dbReference>
<dbReference type="AlphaFoldDB" id="A0ABD3UXM6"/>
<gene>
    <name evidence="4" type="ORF">ACJMK2_016590</name>
</gene>
<dbReference type="Pfam" id="PF13621">
    <property type="entry name" value="Cupin_8"/>
    <property type="match status" value="1"/>
</dbReference>
<evidence type="ECO:0000313" key="4">
    <source>
        <dbReference type="EMBL" id="KAL3852997.1"/>
    </source>
</evidence>
<dbReference type="Gene3D" id="2.60.120.650">
    <property type="entry name" value="Cupin"/>
    <property type="match status" value="1"/>
</dbReference>
<keyword evidence="2" id="KW-0472">Membrane</keyword>
<feature type="repeat" description="TPR" evidence="1">
    <location>
        <begin position="389"/>
        <end position="422"/>
    </location>
</feature>
<dbReference type="InterPro" id="IPR003347">
    <property type="entry name" value="JmjC_dom"/>
</dbReference>
<feature type="domain" description="JmjC" evidence="3">
    <location>
        <begin position="208"/>
        <end position="353"/>
    </location>
</feature>
<proteinExistence type="predicted"/>
<dbReference type="InterPro" id="IPR011990">
    <property type="entry name" value="TPR-like_helical_dom_sf"/>
</dbReference>
<evidence type="ECO:0000256" key="2">
    <source>
        <dbReference type="SAM" id="Phobius"/>
    </source>
</evidence>
<keyword evidence="2" id="KW-1133">Transmembrane helix</keyword>
<dbReference type="InterPro" id="IPR019734">
    <property type="entry name" value="TPR_rpt"/>
</dbReference>
<keyword evidence="1" id="KW-0802">TPR repeat</keyword>
<protein>
    <recommendedName>
        <fullName evidence="3">JmjC domain-containing protein</fullName>
    </recommendedName>
</protein>
<dbReference type="PROSITE" id="PS51184">
    <property type="entry name" value="JMJC"/>
    <property type="match status" value="1"/>
</dbReference>
<dbReference type="InterPro" id="IPR041667">
    <property type="entry name" value="Cupin_8"/>
</dbReference>
<dbReference type="SMART" id="SM00028">
    <property type="entry name" value="TPR"/>
    <property type="match status" value="1"/>
</dbReference>
<evidence type="ECO:0000256" key="1">
    <source>
        <dbReference type="PROSITE-ProRule" id="PRU00339"/>
    </source>
</evidence>
<name>A0ABD3UXM6_SINWO</name>
<dbReference type="SUPFAM" id="SSF48452">
    <property type="entry name" value="TPR-like"/>
    <property type="match status" value="1"/>
</dbReference>
<evidence type="ECO:0000259" key="3">
    <source>
        <dbReference type="PROSITE" id="PS51184"/>
    </source>
</evidence>